<name>A0ABX0V6R8_9HYPH</name>
<dbReference type="Proteomes" id="UP001429580">
    <property type="component" value="Unassembled WGS sequence"/>
</dbReference>
<dbReference type="RefSeq" id="WP_166956272.1">
    <property type="nucleotide sequence ID" value="NZ_JAASQI010000014.1"/>
</dbReference>
<accession>A0ABX0V6R8</accession>
<keyword evidence="4" id="KW-1185">Reference proteome</keyword>
<proteinExistence type="inferred from homology"/>
<comment type="caution">
    <text evidence="3">The sequence shown here is derived from an EMBL/GenBank/DDBJ whole genome shotgun (WGS) entry which is preliminary data.</text>
</comment>
<sequence length="203" mass="21720">MSAAETPDLTTLTVQLLSAYVGHNAVPSSELAQLIRTTRAALAGYETSSAPQQPEPESKPEYVPAVSVRTSLASPDHLISLIDGKPYKTLKRHLATHGLTPAEYRARYNLPADYPLVAPNYSKQRQEAAKLLGLGRRKSETATEADVPPPEEPVIADQVPETSVAEPKSRARAKAASTGSSRSGRVSRKKAPTGTEVVEPVSE</sequence>
<protein>
    <submittedName>
        <fullName evidence="3">Transcriptional regulator</fullName>
    </submittedName>
</protein>
<feature type="compositionally biased region" description="Low complexity" evidence="2">
    <location>
        <begin position="174"/>
        <end position="184"/>
    </location>
</feature>
<comment type="similarity">
    <text evidence="1">Belongs to the ros/MucR family.</text>
</comment>
<organism evidence="3 4">
    <name type="scientific">Pseudochelatococcus lubricantis</name>
    <dbReference type="NCBI Taxonomy" id="1538102"/>
    <lineage>
        <taxon>Bacteria</taxon>
        <taxon>Pseudomonadati</taxon>
        <taxon>Pseudomonadota</taxon>
        <taxon>Alphaproteobacteria</taxon>
        <taxon>Hyphomicrobiales</taxon>
        <taxon>Chelatococcaceae</taxon>
        <taxon>Pseudochelatococcus</taxon>
    </lineage>
</organism>
<dbReference type="InterPro" id="IPR008807">
    <property type="entry name" value="ROS_MUCR"/>
</dbReference>
<feature type="region of interest" description="Disordered" evidence="2">
    <location>
        <begin position="133"/>
        <end position="203"/>
    </location>
</feature>
<reference evidence="3 4" key="1">
    <citation type="submission" date="2020-03" db="EMBL/GenBank/DDBJ databases">
        <title>Genomic Encyclopedia of Type Strains, Phase IV (KMG-IV): sequencing the most valuable type-strain genomes for metagenomic binning, comparative biology and taxonomic classification.</title>
        <authorList>
            <person name="Goeker M."/>
        </authorList>
    </citation>
    <scope>NUCLEOTIDE SEQUENCE [LARGE SCALE GENOMIC DNA]</scope>
    <source>
        <strain evidence="3 4">DSM 103870</strain>
    </source>
</reference>
<evidence type="ECO:0000256" key="2">
    <source>
        <dbReference type="SAM" id="MobiDB-lite"/>
    </source>
</evidence>
<dbReference type="Gene3D" id="1.10.10.1550">
    <property type="entry name" value="ROS/MUCR transcriptional regulator protein"/>
    <property type="match status" value="1"/>
</dbReference>
<evidence type="ECO:0000313" key="3">
    <source>
        <dbReference type="EMBL" id="NIJ60164.1"/>
    </source>
</evidence>
<dbReference type="Pfam" id="PF05443">
    <property type="entry name" value="ROS_MUCR"/>
    <property type="match status" value="1"/>
</dbReference>
<dbReference type="EMBL" id="JAASQI010000014">
    <property type="protein sequence ID" value="NIJ60164.1"/>
    <property type="molecule type" value="Genomic_DNA"/>
</dbReference>
<evidence type="ECO:0000313" key="4">
    <source>
        <dbReference type="Proteomes" id="UP001429580"/>
    </source>
</evidence>
<gene>
    <name evidence="3" type="ORF">FHS82_004031</name>
</gene>
<dbReference type="InterPro" id="IPR041920">
    <property type="entry name" value="ROS/MUCR_sf"/>
</dbReference>
<evidence type="ECO:0000256" key="1">
    <source>
        <dbReference type="ARBA" id="ARBA00007031"/>
    </source>
</evidence>